<keyword evidence="5 7" id="KW-1133">Transmembrane helix</keyword>
<dbReference type="PANTHER" id="PTHR34582">
    <property type="entry name" value="UPF0702 TRANSMEMBRANE PROTEIN YCAP"/>
    <property type="match status" value="1"/>
</dbReference>
<comment type="subcellular location">
    <subcellularLocation>
        <location evidence="1">Cell membrane</location>
        <topology evidence="1">Multi-pass membrane protein</topology>
    </subcellularLocation>
</comment>
<evidence type="ECO:0000256" key="6">
    <source>
        <dbReference type="ARBA" id="ARBA00023136"/>
    </source>
</evidence>
<dbReference type="PANTHER" id="PTHR34582:SF5">
    <property type="entry name" value="UPF0702 TRANSMEMBRANE PROTEIN YETF"/>
    <property type="match status" value="1"/>
</dbReference>
<keyword evidence="6 7" id="KW-0472">Membrane</keyword>
<comment type="similarity">
    <text evidence="2">Belongs to the UPF0702 family.</text>
</comment>
<keyword evidence="4 7" id="KW-0812">Transmembrane</keyword>
<gene>
    <name evidence="9" type="ORF">J2Z18_003067</name>
</gene>
<dbReference type="InterPro" id="IPR007353">
    <property type="entry name" value="DUF421"/>
</dbReference>
<evidence type="ECO:0000259" key="8">
    <source>
        <dbReference type="Pfam" id="PF04239"/>
    </source>
</evidence>
<evidence type="ECO:0000256" key="4">
    <source>
        <dbReference type="ARBA" id="ARBA00022692"/>
    </source>
</evidence>
<evidence type="ECO:0000256" key="2">
    <source>
        <dbReference type="ARBA" id="ARBA00006448"/>
    </source>
</evidence>
<evidence type="ECO:0000313" key="10">
    <source>
        <dbReference type="Proteomes" id="UP000706926"/>
    </source>
</evidence>
<evidence type="ECO:0000256" key="7">
    <source>
        <dbReference type="SAM" id="Phobius"/>
    </source>
</evidence>
<evidence type="ECO:0000256" key="5">
    <source>
        <dbReference type="ARBA" id="ARBA00022989"/>
    </source>
</evidence>
<reference evidence="9 10" key="1">
    <citation type="submission" date="2021-03" db="EMBL/GenBank/DDBJ databases">
        <title>Genomic Encyclopedia of Type Strains, Phase IV (KMG-IV): sequencing the most valuable type-strain genomes for metagenomic binning, comparative biology and taxonomic classification.</title>
        <authorList>
            <person name="Goeker M."/>
        </authorList>
    </citation>
    <scope>NUCLEOTIDE SEQUENCE [LARGE SCALE GENOMIC DNA]</scope>
    <source>
        <strain evidence="9 10">DSM 15596</strain>
    </source>
</reference>
<feature type="domain" description="YetF C-terminal" evidence="8">
    <location>
        <begin position="131"/>
        <end position="258"/>
    </location>
</feature>
<keyword evidence="10" id="KW-1185">Reference proteome</keyword>
<dbReference type="InterPro" id="IPR023090">
    <property type="entry name" value="UPF0702_alpha/beta_dom_sf"/>
</dbReference>
<accession>A0ABS4FCH9</accession>
<dbReference type="Gene3D" id="3.30.240.20">
    <property type="entry name" value="bsu07140 like domains"/>
    <property type="match status" value="2"/>
</dbReference>
<keyword evidence="3" id="KW-1003">Cell membrane</keyword>
<dbReference type="EMBL" id="JAGGKI010000007">
    <property type="protein sequence ID" value="MBP1893964.1"/>
    <property type="molecule type" value="Genomic_DNA"/>
</dbReference>
<feature type="transmembrane region" description="Helical" evidence="7">
    <location>
        <begin position="56"/>
        <end position="75"/>
    </location>
</feature>
<sequence>MSIIKPSQIAHSIYEMMEKRFSGRVLKGSSLTGPKVKGLNGVDFFESKESLTAIEWILRGIVSFIFLLIAAKFLGQRSISQLRFLDFILALTLGNIIAHPLSDEELGLKGSMITTIVLIVLYIATTWLGLKWPFFKRYLDPSPITLIKQGLIQFENLSKARISIDYLFSELRKEKVEDVQKVALALWEPGGTISVFMDTPYQPVTPANLKLETQPFTILRPIIVDGKVDMSLLQEIGKDTGWLLTQIAPISNIQEVSLAIVENETVRVFSRAKG</sequence>
<dbReference type="Proteomes" id="UP000706926">
    <property type="component" value="Unassembled WGS sequence"/>
</dbReference>
<evidence type="ECO:0000256" key="3">
    <source>
        <dbReference type="ARBA" id="ARBA00022475"/>
    </source>
</evidence>
<name>A0ABS4FCH9_9BACL</name>
<evidence type="ECO:0000313" key="9">
    <source>
        <dbReference type="EMBL" id="MBP1893964.1"/>
    </source>
</evidence>
<dbReference type="Pfam" id="PF04239">
    <property type="entry name" value="DUF421"/>
    <property type="match status" value="1"/>
</dbReference>
<feature type="transmembrane region" description="Helical" evidence="7">
    <location>
        <begin position="82"/>
        <end position="98"/>
    </location>
</feature>
<comment type="caution">
    <text evidence="9">The sequence shown here is derived from an EMBL/GenBank/DDBJ whole genome shotgun (WGS) entry which is preliminary data.</text>
</comment>
<protein>
    <submittedName>
        <fullName evidence="9">Uncharacterized membrane protein YcaP (DUF421 family)</fullName>
    </submittedName>
</protein>
<evidence type="ECO:0000256" key="1">
    <source>
        <dbReference type="ARBA" id="ARBA00004651"/>
    </source>
</evidence>
<feature type="transmembrane region" description="Helical" evidence="7">
    <location>
        <begin position="110"/>
        <end position="130"/>
    </location>
</feature>
<organism evidence="9 10">
    <name type="scientific">Paenibacillus lactis</name>
    <dbReference type="NCBI Taxonomy" id="228574"/>
    <lineage>
        <taxon>Bacteria</taxon>
        <taxon>Bacillati</taxon>
        <taxon>Bacillota</taxon>
        <taxon>Bacilli</taxon>
        <taxon>Bacillales</taxon>
        <taxon>Paenibacillaceae</taxon>
        <taxon>Paenibacillus</taxon>
    </lineage>
</organism>
<proteinExistence type="inferred from homology"/>